<evidence type="ECO:0000313" key="4">
    <source>
        <dbReference type="WormBase" id="K08H10.10a"/>
    </source>
</evidence>
<dbReference type="EMBL" id="BX284605">
    <property type="protein sequence ID" value="CAP59528.1"/>
    <property type="molecule type" value="Genomic_DNA"/>
</dbReference>
<dbReference type="InParanoid" id="A9UJP7"/>
<evidence type="ECO:0000313" key="3">
    <source>
        <dbReference type="Proteomes" id="UP000001940"/>
    </source>
</evidence>
<feature type="region of interest" description="Disordered" evidence="1">
    <location>
        <begin position="140"/>
        <end position="160"/>
    </location>
</feature>
<dbReference type="PaxDb" id="6239-K08H10.10"/>
<dbReference type="Proteomes" id="UP000001940">
    <property type="component" value="Chromosome V"/>
</dbReference>
<dbReference type="CTD" id="6418754"/>
<dbReference type="OrthoDB" id="5866750at2759"/>
<dbReference type="HOGENOM" id="CLU_1662413_0_0_1"/>
<dbReference type="Bgee" id="WBGene00077491">
    <property type="expression patterns" value="Expressed in pharyngeal muscle cell (C elegans) and 3 other cell types or tissues"/>
</dbReference>
<feature type="compositionally biased region" description="Basic and acidic residues" evidence="1">
    <location>
        <begin position="51"/>
        <end position="67"/>
    </location>
</feature>
<dbReference type="FunCoup" id="A9UJP7">
    <property type="interactions" value="1522"/>
</dbReference>
<name>A9UJP7_CAEEL</name>
<dbReference type="AlphaFoldDB" id="A9UJP7"/>
<organism evidence="2 3">
    <name type="scientific">Caenorhabditis elegans</name>
    <dbReference type="NCBI Taxonomy" id="6239"/>
    <lineage>
        <taxon>Eukaryota</taxon>
        <taxon>Metazoa</taxon>
        <taxon>Ecdysozoa</taxon>
        <taxon>Nematoda</taxon>
        <taxon>Chromadorea</taxon>
        <taxon>Rhabditida</taxon>
        <taxon>Rhabditina</taxon>
        <taxon>Rhabditomorpha</taxon>
        <taxon>Rhabditoidea</taxon>
        <taxon>Rhabditidae</taxon>
        <taxon>Peloderinae</taxon>
        <taxon>Caenorhabditis</taxon>
    </lineage>
</organism>
<gene>
    <name evidence="2" type="ORF">CELE_K08H10.10</name>
    <name evidence="2 4" type="ORF">K08H10.10</name>
</gene>
<keyword evidence="3" id="KW-1185">Reference proteome</keyword>
<dbReference type="KEGG" id="cel:CELE_K08H10.10"/>
<proteinExistence type="predicted"/>
<feature type="region of interest" description="Disordered" evidence="1">
    <location>
        <begin position="35"/>
        <end position="70"/>
    </location>
</feature>
<dbReference type="SMR" id="A9UJP7"/>
<dbReference type="eggNOG" id="ENOG502TFQM">
    <property type="taxonomic scope" value="Eukaryota"/>
</dbReference>
<dbReference type="AGR" id="WB:WBGene00077491"/>
<reference evidence="2 3" key="1">
    <citation type="journal article" date="1998" name="Science">
        <title>Genome sequence of the nematode C. elegans: a platform for investigating biology.</title>
        <authorList>
            <consortium name="The C. elegans sequencing consortium"/>
            <person name="Sulson J.E."/>
            <person name="Waterston R."/>
        </authorList>
    </citation>
    <scope>NUCLEOTIDE SEQUENCE [LARGE SCALE GENOMIC DNA]</scope>
    <source>
        <strain evidence="2 3">Bristol N2</strain>
    </source>
</reference>
<dbReference type="GeneID" id="6418754"/>
<evidence type="ECO:0000256" key="1">
    <source>
        <dbReference type="SAM" id="MobiDB-lite"/>
    </source>
</evidence>
<accession>A9UJP7</accession>
<dbReference type="OMA" id="HRATEPI"/>
<dbReference type="UCSC" id="K08H10.10">
    <property type="organism name" value="c. elegans"/>
</dbReference>
<evidence type="ECO:0000313" key="2">
    <source>
        <dbReference type="EMBL" id="CAP59528.1"/>
    </source>
</evidence>
<dbReference type="WormBase" id="K08H10.10a">
    <property type="protein sequence ID" value="CE42011"/>
    <property type="gene ID" value="WBGene00077491"/>
</dbReference>
<sequence>MNGNFGQYINNCDNLDEQISVTDFIKTLKKVESSDTLNGRESVSSSSSTDKLSKLPEDGRRVDKKNSANDLLQTMRKRFVHRATEPIFHALPEAQERRLVSGRDCGTSSSSISLGRKPKVFEGGCGANDDLLKMPSFESTLDRKTDSDPTLSKTHKYHVS</sequence>
<dbReference type="ExpressionAtlas" id="A9UJP7">
    <property type="expression patterns" value="baseline"/>
</dbReference>
<dbReference type="RefSeq" id="NP_001122972.1">
    <property type="nucleotide sequence ID" value="NM_001129500.1"/>
</dbReference>
<protein>
    <submittedName>
        <fullName evidence="2">Uncharacterized protein</fullName>
    </submittedName>
</protein>